<sequence>MRRRAGTVEPRGRVRDAASPGRVCCVINPGSPAVVVGQVGRDLVLEIDRLPRGGRSTTVHRRRELLGGRGAQQAVALVQLGCPAAVVGVLGDDPAGDQVLAQAVADGLWISGIARRPVPTALLVDLVEPGGTRRLLEEAPGPTLLTAADVAA</sequence>
<gene>
    <name evidence="4" type="ORF">DMO24_20865</name>
</gene>
<protein>
    <recommendedName>
        <fullName evidence="3">Carbohydrate kinase PfkB domain-containing protein</fullName>
    </recommendedName>
</protein>
<keyword evidence="5" id="KW-1185">Reference proteome</keyword>
<organism evidence="4 5">
    <name type="scientific">Modestobacter versicolor</name>
    <dbReference type="NCBI Taxonomy" id="429133"/>
    <lineage>
        <taxon>Bacteria</taxon>
        <taxon>Bacillati</taxon>
        <taxon>Actinomycetota</taxon>
        <taxon>Actinomycetes</taxon>
        <taxon>Geodermatophilales</taxon>
        <taxon>Geodermatophilaceae</taxon>
        <taxon>Modestobacter</taxon>
    </lineage>
</organism>
<reference evidence="4 5" key="1">
    <citation type="submission" date="2018-06" db="EMBL/GenBank/DDBJ databases">
        <title>Draft genome sequence of Modestobacter versicolor CP153-2.</title>
        <authorList>
            <person name="Gundlapally S.R."/>
        </authorList>
    </citation>
    <scope>NUCLEOTIDE SEQUENCE [LARGE SCALE GENOMIC DNA]</scope>
    <source>
        <strain evidence="4 5">CP153-2</strain>
    </source>
</reference>
<feature type="non-terminal residue" evidence="4">
    <location>
        <position position="152"/>
    </location>
</feature>
<dbReference type="PANTHER" id="PTHR10584">
    <property type="entry name" value="SUGAR KINASE"/>
    <property type="match status" value="1"/>
</dbReference>
<dbReference type="GO" id="GO:0016301">
    <property type="term" value="F:kinase activity"/>
    <property type="evidence" value="ECO:0007669"/>
    <property type="project" value="UniProtKB-KW"/>
</dbReference>
<dbReference type="Proteomes" id="UP000247602">
    <property type="component" value="Unassembled WGS sequence"/>
</dbReference>
<dbReference type="PRINTS" id="PR00990">
    <property type="entry name" value="RIBOKINASE"/>
</dbReference>
<dbReference type="Gene3D" id="3.40.1190.20">
    <property type="match status" value="1"/>
</dbReference>
<dbReference type="SUPFAM" id="SSF53613">
    <property type="entry name" value="Ribokinase-like"/>
    <property type="match status" value="1"/>
</dbReference>
<dbReference type="InterPro" id="IPR029056">
    <property type="entry name" value="Ribokinase-like"/>
</dbReference>
<name>A0A323V3S2_9ACTN</name>
<dbReference type="Pfam" id="PF00294">
    <property type="entry name" value="PfkB"/>
    <property type="match status" value="1"/>
</dbReference>
<dbReference type="GO" id="GO:0006796">
    <property type="term" value="P:phosphate-containing compound metabolic process"/>
    <property type="evidence" value="ECO:0007669"/>
    <property type="project" value="UniProtKB-ARBA"/>
</dbReference>
<feature type="domain" description="Carbohydrate kinase PfkB" evidence="3">
    <location>
        <begin position="34"/>
        <end position="130"/>
    </location>
</feature>
<dbReference type="PANTHER" id="PTHR10584:SF166">
    <property type="entry name" value="RIBOKINASE"/>
    <property type="match status" value="1"/>
</dbReference>
<proteinExistence type="predicted"/>
<accession>A0A323V3S2</accession>
<dbReference type="AlphaFoldDB" id="A0A323V3S2"/>
<keyword evidence="1" id="KW-0808">Transferase</keyword>
<evidence type="ECO:0000256" key="1">
    <source>
        <dbReference type="ARBA" id="ARBA00022679"/>
    </source>
</evidence>
<keyword evidence="2" id="KW-0418">Kinase</keyword>
<evidence type="ECO:0000313" key="4">
    <source>
        <dbReference type="EMBL" id="PZA19415.1"/>
    </source>
</evidence>
<evidence type="ECO:0000259" key="3">
    <source>
        <dbReference type="Pfam" id="PF00294"/>
    </source>
</evidence>
<dbReference type="InterPro" id="IPR002139">
    <property type="entry name" value="Ribo/fructo_kinase"/>
</dbReference>
<dbReference type="InterPro" id="IPR011611">
    <property type="entry name" value="PfkB_dom"/>
</dbReference>
<evidence type="ECO:0000313" key="5">
    <source>
        <dbReference type="Proteomes" id="UP000247602"/>
    </source>
</evidence>
<evidence type="ECO:0000256" key="2">
    <source>
        <dbReference type="ARBA" id="ARBA00022777"/>
    </source>
</evidence>
<comment type="caution">
    <text evidence="4">The sequence shown here is derived from an EMBL/GenBank/DDBJ whole genome shotgun (WGS) entry which is preliminary data.</text>
</comment>
<dbReference type="EMBL" id="QKNV01000342">
    <property type="protein sequence ID" value="PZA19415.1"/>
    <property type="molecule type" value="Genomic_DNA"/>
</dbReference>